<dbReference type="Proteomes" id="UP001220064">
    <property type="component" value="Chromosome"/>
</dbReference>
<evidence type="ECO:0000256" key="1">
    <source>
        <dbReference type="SAM" id="Phobius"/>
    </source>
</evidence>
<dbReference type="EMBL" id="CP063189">
    <property type="protein sequence ID" value="WCZ33014.1"/>
    <property type="molecule type" value="Genomic_DNA"/>
</dbReference>
<protein>
    <recommendedName>
        <fullName evidence="4">Secreted protein</fullName>
    </recommendedName>
</protein>
<keyword evidence="1" id="KW-1133">Transmembrane helix</keyword>
<accession>A0ABY7UAQ6</accession>
<feature type="transmembrane region" description="Helical" evidence="1">
    <location>
        <begin position="25"/>
        <end position="45"/>
    </location>
</feature>
<keyword evidence="1" id="KW-0812">Transmembrane</keyword>
<evidence type="ECO:0008006" key="4">
    <source>
        <dbReference type="Google" id="ProtNLM"/>
    </source>
</evidence>
<keyword evidence="3" id="KW-1185">Reference proteome</keyword>
<dbReference type="RefSeq" id="WP_022863219.1">
    <property type="nucleotide sequence ID" value="NZ_ATVG01000008.1"/>
</dbReference>
<reference evidence="2 3" key="1">
    <citation type="submission" date="2020-10" db="EMBL/GenBank/DDBJ databases">
        <title>Complete genome sequence of Corynebacterium massiliense DSM 45435, type strain of Corynebacterium massiliense.</title>
        <authorList>
            <person name="Busche T."/>
            <person name="Kalinowski J."/>
            <person name="Ruckert C."/>
        </authorList>
    </citation>
    <scope>NUCLEOTIDE SEQUENCE [LARGE SCALE GENOMIC DNA]</scope>
    <source>
        <strain evidence="2 3">DSM 45435</strain>
    </source>
</reference>
<keyword evidence="1" id="KW-0472">Membrane</keyword>
<evidence type="ECO:0000313" key="3">
    <source>
        <dbReference type="Proteomes" id="UP001220064"/>
    </source>
</evidence>
<name>A0ABY7UAQ6_9CORY</name>
<gene>
    <name evidence="2" type="ORF">CMASS_07920</name>
</gene>
<evidence type="ECO:0000313" key="2">
    <source>
        <dbReference type="EMBL" id="WCZ33014.1"/>
    </source>
</evidence>
<organism evidence="2 3">
    <name type="scientific">Corynebacterium massiliense DSM 45435</name>
    <dbReference type="NCBI Taxonomy" id="1121364"/>
    <lineage>
        <taxon>Bacteria</taxon>
        <taxon>Bacillati</taxon>
        <taxon>Actinomycetota</taxon>
        <taxon>Actinomycetes</taxon>
        <taxon>Mycobacteriales</taxon>
        <taxon>Corynebacteriaceae</taxon>
        <taxon>Corynebacterium</taxon>
    </lineage>
</organism>
<proteinExistence type="predicted"/>
<sequence>MRFVLYGLSALLCIATLVLRMTGQPAWMAVVCVVGAGVFLAWGIARDVRSGKIETRRPN</sequence>